<dbReference type="PRINTS" id="PR00081">
    <property type="entry name" value="GDHRDH"/>
</dbReference>
<reference evidence="5" key="1">
    <citation type="submission" date="2018-05" db="EMBL/GenBank/DDBJ databases">
        <title>Draft genome sequence of Stemphylium lycopersici strain CIDEFI 213.</title>
        <authorList>
            <person name="Medina R."/>
            <person name="Franco M.E.E."/>
            <person name="Lucentini C.G."/>
            <person name="Saparrat M.C.N."/>
            <person name="Balatti P.A."/>
        </authorList>
    </citation>
    <scope>NUCLEOTIDE SEQUENCE [LARGE SCALE GENOMIC DNA]</scope>
    <source>
        <strain evidence="5">CIDEFI 213</strain>
    </source>
</reference>
<comment type="caution">
    <text evidence="4">The sequence shown here is derived from an EMBL/GenBank/DDBJ whole genome shotgun (WGS) entry which is preliminary data.</text>
</comment>
<dbReference type="PANTHER" id="PTHR44229:SF4">
    <property type="entry name" value="15-HYDROXYPROSTAGLANDIN DEHYDROGENASE [NAD(+)]"/>
    <property type="match status" value="1"/>
</dbReference>
<organism evidence="4 5">
    <name type="scientific">Stemphylium lycopersici</name>
    <name type="common">Tomato gray leaf spot disease fungus</name>
    <name type="synonym">Thyrospora lycopersici</name>
    <dbReference type="NCBI Taxonomy" id="183478"/>
    <lineage>
        <taxon>Eukaryota</taxon>
        <taxon>Fungi</taxon>
        <taxon>Dikarya</taxon>
        <taxon>Ascomycota</taxon>
        <taxon>Pezizomycotina</taxon>
        <taxon>Dothideomycetes</taxon>
        <taxon>Pleosporomycetidae</taxon>
        <taxon>Pleosporales</taxon>
        <taxon>Pleosporineae</taxon>
        <taxon>Pleosporaceae</taxon>
        <taxon>Stemphylium</taxon>
    </lineage>
</organism>
<dbReference type="EMBL" id="QGDH01000083">
    <property type="protein sequence ID" value="RAR08703.1"/>
    <property type="molecule type" value="Genomic_DNA"/>
</dbReference>
<sequence length="307" mass="33070">MALNLGCDAPSGMTPHCGASGIGLALTARLLSQHYHIFISDLTLTPALSSLLSQHNTSSNRIVHFQACNTSSWDSQLDAFRAALHAFNGRIDTVFPIAGIGERKWLPFPSESREMAADQFEKPDLGVVDVDLTGVLYTVALAVQQFRRQDAVAWGSEGQDGGDDRGQKRFRGKIGLVASVCGFYCVPSLPVYTAAKHALVGLTRSYGVLLQGEGITVNAVAPNVVRTGISDSRFYDMLEGEGLLTPMEGLMEAFDEMMKSGVSGKVFECGPKGGWKMKDGTGYEDAKSEKVCALLLERARKLHYGAS</sequence>
<dbReference type="STRING" id="183478.A0A364N1E1"/>
<keyword evidence="2" id="KW-0521">NADP</keyword>
<proteinExistence type="inferred from homology"/>
<dbReference type="Proteomes" id="UP000249619">
    <property type="component" value="Unassembled WGS sequence"/>
</dbReference>
<evidence type="ECO:0000313" key="5">
    <source>
        <dbReference type="Proteomes" id="UP000249619"/>
    </source>
</evidence>
<dbReference type="Pfam" id="PF00106">
    <property type="entry name" value="adh_short"/>
    <property type="match status" value="2"/>
</dbReference>
<name>A0A364N1E1_STELY</name>
<evidence type="ECO:0000256" key="2">
    <source>
        <dbReference type="ARBA" id="ARBA00022857"/>
    </source>
</evidence>
<dbReference type="InterPro" id="IPR002347">
    <property type="entry name" value="SDR_fam"/>
</dbReference>
<accession>A0A364N1E1</accession>
<evidence type="ECO:0000313" key="4">
    <source>
        <dbReference type="EMBL" id="RAR08703.1"/>
    </source>
</evidence>
<dbReference type="PANTHER" id="PTHR44229">
    <property type="entry name" value="15-HYDROXYPROSTAGLANDIN DEHYDROGENASE [NAD(+)]"/>
    <property type="match status" value="1"/>
</dbReference>
<dbReference type="AlphaFoldDB" id="A0A364N1E1"/>
<evidence type="ECO:0000256" key="3">
    <source>
        <dbReference type="ARBA" id="ARBA00023002"/>
    </source>
</evidence>
<dbReference type="SUPFAM" id="SSF51735">
    <property type="entry name" value="NAD(P)-binding Rossmann-fold domains"/>
    <property type="match status" value="1"/>
</dbReference>
<dbReference type="GO" id="GO:0016616">
    <property type="term" value="F:oxidoreductase activity, acting on the CH-OH group of donors, NAD or NADP as acceptor"/>
    <property type="evidence" value="ECO:0007669"/>
    <property type="project" value="TreeGrafter"/>
</dbReference>
<evidence type="ECO:0000256" key="1">
    <source>
        <dbReference type="ARBA" id="ARBA00006484"/>
    </source>
</evidence>
<dbReference type="OrthoDB" id="37659at2759"/>
<gene>
    <name evidence="4" type="ORF">DDE83_005826</name>
</gene>
<dbReference type="Gene3D" id="3.40.50.720">
    <property type="entry name" value="NAD(P)-binding Rossmann-like Domain"/>
    <property type="match status" value="1"/>
</dbReference>
<dbReference type="InterPro" id="IPR036291">
    <property type="entry name" value="NAD(P)-bd_dom_sf"/>
</dbReference>
<keyword evidence="5" id="KW-1185">Reference proteome</keyword>
<dbReference type="InterPro" id="IPR020904">
    <property type="entry name" value="Sc_DH/Rdtase_CS"/>
</dbReference>
<protein>
    <submittedName>
        <fullName evidence="4">NAD(P)-binding protein</fullName>
    </submittedName>
</protein>
<keyword evidence="3" id="KW-0560">Oxidoreductase</keyword>
<dbReference type="GO" id="GO:0005737">
    <property type="term" value="C:cytoplasm"/>
    <property type="evidence" value="ECO:0007669"/>
    <property type="project" value="TreeGrafter"/>
</dbReference>
<dbReference type="PROSITE" id="PS00061">
    <property type="entry name" value="ADH_SHORT"/>
    <property type="match status" value="1"/>
</dbReference>
<comment type="similarity">
    <text evidence="1">Belongs to the short-chain dehydrogenases/reductases (SDR) family.</text>
</comment>